<dbReference type="AlphaFoldDB" id="R0JU35"/>
<protein>
    <submittedName>
        <fullName evidence="1">Uncharacterized protein</fullName>
    </submittedName>
</protein>
<dbReference type="EMBL" id="KB743145">
    <property type="protein sequence ID" value="EOB00976.1"/>
    <property type="molecule type" value="Genomic_DNA"/>
</dbReference>
<accession>R0JU35</accession>
<evidence type="ECO:0000313" key="2">
    <source>
        <dbReference type="Proteomes" id="UP000296049"/>
    </source>
</evidence>
<sequence>MWRAARNASRDREPCRGSSCEKGTFGNRLHLFETMGSSISRRRDRLVRRLRVAGGDFQRGNLDDNQAELKWPELDRAASRVPAKKSI</sequence>
<dbReference type="Proteomes" id="UP000296049">
    <property type="component" value="Unassembled WGS sequence"/>
</dbReference>
<evidence type="ECO:0000313" key="1">
    <source>
        <dbReference type="EMBL" id="EOB00976.1"/>
    </source>
</evidence>
<reference evidence="2" key="1">
    <citation type="journal article" date="2013" name="Nat. Genet.">
        <title>The duck genome and transcriptome provide insight into an avian influenza virus reservoir species.</title>
        <authorList>
            <person name="Huang Y."/>
            <person name="Li Y."/>
            <person name="Burt D.W."/>
            <person name="Chen H."/>
            <person name="Zhang Y."/>
            <person name="Qian W."/>
            <person name="Kim H."/>
            <person name="Gan S."/>
            <person name="Zhao Y."/>
            <person name="Li J."/>
            <person name="Yi K."/>
            <person name="Feng H."/>
            <person name="Zhu P."/>
            <person name="Li B."/>
            <person name="Liu Q."/>
            <person name="Fairley S."/>
            <person name="Magor K.E."/>
            <person name="Du Z."/>
            <person name="Hu X."/>
            <person name="Goodman L."/>
            <person name="Tafer H."/>
            <person name="Vignal A."/>
            <person name="Lee T."/>
            <person name="Kim K.W."/>
            <person name="Sheng Z."/>
            <person name="An Y."/>
            <person name="Searle S."/>
            <person name="Herrero J."/>
            <person name="Groenen M.A."/>
            <person name="Crooijmans R.P."/>
            <person name="Faraut T."/>
            <person name="Cai Q."/>
            <person name="Webster R.G."/>
            <person name="Aldridge J.R."/>
            <person name="Warren W.C."/>
            <person name="Bartschat S."/>
            <person name="Kehr S."/>
            <person name="Marz M."/>
            <person name="Stadler P.F."/>
            <person name="Smith J."/>
            <person name="Kraus R.H."/>
            <person name="Zhao Y."/>
            <person name="Ren L."/>
            <person name="Fei J."/>
            <person name="Morisson M."/>
            <person name="Kaiser P."/>
            <person name="Griffin D.K."/>
            <person name="Rao M."/>
            <person name="Pitel F."/>
            <person name="Wang J."/>
            <person name="Li N."/>
        </authorList>
    </citation>
    <scope>NUCLEOTIDE SEQUENCE [LARGE SCALE GENOMIC DNA]</scope>
</reference>
<proteinExistence type="predicted"/>
<gene>
    <name evidence="1" type="ORF">Anapl_00510</name>
</gene>
<name>R0JU35_ANAPL</name>
<organism evidence="1 2">
    <name type="scientific">Anas platyrhynchos</name>
    <name type="common">Mallard</name>
    <name type="synonym">Anas boschas</name>
    <dbReference type="NCBI Taxonomy" id="8839"/>
    <lineage>
        <taxon>Eukaryota</taxon>
        <taxon>Metazoa</taxon>
        <taxon>Chordata</taxon>
        <taxon>Craniata</taxon>
        <taxon>Vertebrata</taxon>
        <taxon>Euteleostomi</taxon>
        <taxon>Archelosauria</taxon>
        <taxon>Archosauria</taxon>
        <taxon>Dinosauria</taxon>
        <taxon>Saurischia</taxon>
        <taxon>Theropoda</taxon>
        <taxon>Coelurosauria</taxon>
        <taxon>Aves</taxon>
        <taxon>Neognathae</taxon>
        <taxon>Galloanserae</taxon>
        <taxon>Anseriformes</taxon>
        <taxon>Anatidae</taxon>
        <taxon>Anatinae</taxon>
        <taxon>Anas</taxon>
    </lineage>
</organism>
<keyword evidence="2" id="KW-1185">Reference proteome</keyword>